<gene>
    <name evidence="2" type="ORF">SAY86_027905</name>
</gene>
<organism evidence="2 3">
    <name type="scientific">Trapa natans</name>
    <name type="common">Water chestnut</name>
    <dbReference type="NCBI Taxonomy" id="22666"/>
    <lineage>
        <taxon>Eukaryota</taxon>
        <taxon>Viridiplantae</taxon>
        <taxon>Streptophyta</taxon>
        <taxon>Embryophyta</taxon>
        <taxon>Tracheophyta</taxon>
        <taxon>Spermatophyta</taxon>
        <taxon>Magnoliopsida</taxon>
        <taxon>eudicotyledons</taxon>
        <taxon>Gunneridae</taxon>
        <taxon>Pentapetalae</taxon>
        <taxon>rosids</taxon>
        <taxon>malvids</taxon>
        <taxon>Myrtales</taxon>
        <taxon>Lythraceae</taxon>
        <taxon>Trapa</taxon>
    </lineage>
</organism>
<accession>A0AAN7LZU3</accession>
<comment type="caution">
    <text evidence="2">The sequence shown here is derived from an EMBL/GenBank/DDBJ whole genome shotgun (WGS) entry which is preliminary data.</text>
</comment>
<reference evidence="2 3" key="1">
    <citation type="journal article" date="2023" name="Hortic Res">
        <title>Pangenome of water caltrop reveals structural variations and asymmetric subgenome divergence after allopolyploidization.</title>
        <authorList>
            <person name="Zhang X."/>
            <person name="Chen Y."/>
            <person name="Wang L."/>
            <person name="Yuan Y."/>
            <person name="Fang M."/>
            <person name="Shi L."/>
            <person name="Lu R."/>
            <person name="Comes H.P."/>
            <person name="Ma Y."/>
            <person name="Chen Y."/>
            <person name="Huang G."/>
            <person name="Zhou Y."/>
            <person name="Zheng Z."/>
            <person name="Qiu Y."/>
        </authorList>
    </citation>
    <scope>NUCLEOTIDE SEQUENCE [LARGE SCALE GENOMIC DNA]</scope>
    <source>
        <strain evidence="2">F231</strain>
    </source>
</reference>
<dbReference type="PANTHER" id="PTHR33356:SF5">
    <property type="entry name" value="TIP41-LIKE PROTEIN"/>
    <property type="match status" value="1"/>
</dbReference>
<evidence type="ECO:0000256" key="1">
    <source>
        <dbReference type="SAM" id="MobiDB-lite"/>
    </source>
</evidence>
<name>A0AAN7LZU3_TRANT</name>
<sequence>MAHESIEDGGFWLPPQFLKDDIGCEDSDSSDLCSQVESMTGSGEDWSDEEDCLAGLSSKVALSAIGDDLQKLDHHKYKGLFDSRSPKSTLRGVDDSFTPTQRLPPAAVHLLYEDGGRVAPMRMSEKVQPGEPIRMTTKSDAYFFPNQCLHQRQLQGVQRMRQQQMLFGKYGLIHRGPVGHQWAPPPQGHQKARHPSHQIGTAGTMRAALSRPPGTRPCAGTGVFLPRQLGSQPESRKKQGSAPAPPSPVLISAEVVRALNMSYGTVGSRPQQQLKYRQNGRFTPENDGLLRSLGKGFAEARPDWNNEFKLPQEWTY</sequence>
<keyword evidence="3" id="KW-1185">Reference proteome</keyword>
<protein>
    <submittedName>
        <fullName evidence="2">Uncharacterized protein</fullName>
    </submittedName>
</protein>
<dbReference type="Proteomes" id="UP001346149">
    <property type="component" value="Unassembled WGS sequence"/>
</dbReference>
<proteinExistence type="predicted"/>
<dbReference type="AlphaFoldDB" id="A0AAN7LZU3"/>
<dbReference type="EMBL" id="JAXQNO010000006">
    <property type="protein sequence ID" value="KAK4795579.1"/>
    <property type="molecule type" value="Genomic_DNA"/>
</dbReference>
<dbReference type="PANTHER" id="PTHR33356">
    <property type="entry name" value="TIP41-LIKE PROTEIN"/>
    <property type="match status" value="1"/>
</dbReference>
<feature type="region of interest" description="Disordered" evidence="1">
    <location>
        <begin position="207"/>
        <end position="248"/>
    </location>
</feature>
<evidence type="ECO:0000313" key="2">
    <source>
        <dbReference type="EMBL" id="KAK4795579.1"/>
    </source>
</evidence>
<evidence type="ECO:0000313" key="3">
    <source>
        <dbReference type="Proteomes" id="UP001346149"/>
    </source>
</evidence>